<dbReference type="PANTHER" id="PTHR32361:SF9">
    <property type="entry name" value="FERRIC REDUCTASE TRANSMEMBRANE COMPONENT 3-RELATED"/>
    <property type="match status" value="1"/>
</dbReference>
<dbReference type="GO" id="GO:0006879">
    <property type="term" value="P:intracellular iron ion homeostasis"/>
    <property type="evidence" value="ECO:0007669"/>
    <property type="project" value="TreeGrafter"/>
</dbReference>
<dbReference type="AlphaFoldDB" id="A0A8H3C1S1"/>
<dbReference type="InterPro" id="IPR039261">
    <property type="entry name" value="FNR_nucleotide-bd"/>
</dbReference>
<keyword evidence="10" id="KW-0406">Ion transport</keyword>
<dbReference type="SUPFAM" id="SSF63380">
    <property type="entry name" value="Riboflavin synthase domain-like"/>
    <property type="match status" value="1"/>
</dbReference>
<dbReference type="Proteomes" id="UP000663843">
    <property type="component" value="Unassembled WGS sequence"/>
</dbReference>
<feature type="transmembrane region" description="Helical" evidence="14">
    <location>
        <begin position="210"/>
        <end position="230"/>
    </location>
</feature>
<accession>A0A8H3C1S1</accession>
<dbReference type="Gene3D" id="3.40.50.80">
    <property type="entry name" value="Nucleotide-binding domain of ferredoxin-NADP reductase (FNR) module"/>
    <property type="match status" value="1"/>
</dbReference>
<dbReference type="EC" id="1.16.1.9" evidence="3"/>
<dbReference type="EMBL" id="CAJMWT010003493">
    <property type="protein sequence ID" value="CAE6472832.1"/>
    <property type="molecule type" value="Genomic_DNA"/>
</dbReference>
<keyword evidence="11 14" id="KW-0472">Membrane</keyword>
<comment type="subcellular location">
    <subcellularLocation>
        <location evidence="1">Cell membrane</location>
        <topology evidence="1">Multi-pass membrane protein</topology>
    </subcellularLocation>
</comment>
<dbReference type="GO" id="GO:0005886">
    <property type="term" value="C:plasma membrane"/>
    <property type="evidence" value="ECO:0007669"/>
    <property type="project" value="UniProtKB-SubCell"/>
</dbReference>
<evidence type="ECO:0000313" key="17">
    <source>
        <dbReference type="Proteomes" id="UP000663843"/>
    </source>
</evidence>
<dbReference type="PROSITE" id="PS51384">
    <property type="entry name" value="FAD_FR"/>
    <property type="match status" value="1"/>
</dbReference>
<evidence type="ECO:0000256" key="4">
    <source>
        <dbReference type="ARBA" id="ARBA00022448"/>
    </source>
</evidence>
<dbReference type="InterPro" id="IPR017938">
    <property type="entry name" value="Riboflavin_synthase-like_b-brl"/>
</dbReference>
<feature type="transmembrane region" description="Helical" evidence="14">
    <location>
        <begin position="28"/>
        <end position="47"/>
    </location>
</feature>
<comment type="similarity">
    <text evidence="2">Belongs to the ferric reductase (FRE) family.</text>
</comment>
<dbReference type="Pfam" id="PF08022">
    <property type="entry name" value="FAD_binding_8"/>
    <property type="match status" value="1"/>
</dbReference>
<feature type="transmembrane region" description="Helical" evidence="14">
    <location>
        <begin position="281"/>
        <end position="303"/>
    </location>
</feature>
<feature type="domain" description="FAD-binding FR-type" evidence="15">
    <location>
        <begin position="334"/>
        <end position="468"/>
    </location>
</feature>
<evidence type="ECO:0000256" key="6">
    <source>
        <dbReference type="ARBA" id="ARBA00022692"/>
    </source>
</evidence>
<dbReference type="PANTHER" id="PTHR32361">
    <property type="entry name" value="FERRIC/CUPRIC REDUCTASE TRANSMEMBRANE COMPONENT"/>
    <property type="match status" value="1"/>
</dbReference>
<evidence type="ECO:0000313" key="16">
    <source>
        <dbReference type="EMBL" id="CAE6472832.1"/>
    </source>
</evidence>
<dbReference type="SUPFAM" id="SSF52343">
    <property type="entry name" value="Ferredoxin reductase-like, C-terminal NADP-linked domain"/>
    <property type="match status" value="1"/>
</dbReference>
<comment type="caution">
    <text evidence="16">The sequence shown here is derived from an EMBL/GenBank/DDBJ whole genome shotgun (WGS) entry which is preliminary data.</text>
</comment>
<comment type="catalytic activity">
    <reaction evidence="13">
        <text>2 a Fe(II)-siderophore + NADP(+) + H(+) = 2 a Fe(III)-siderophore + NADPH</text>
        <dbReference type="Rhea" id="RHEA:28795"/>
        <dbReference type="Rhea" id="RHEA-COMP:11342"/>
        <dbReference type="Rhea" id="RHEA-COMP:11344"/>
        <dbReference type="ChEBI" id="CHEBI:15378"/>
        <dbReference type="ChEBI" id="CHEBI:29033"/>
        <dbReference type="ChEBI" id="CHEBI:29034"/>
        <dbReference type="ChEBI" id="CHEBI:57783"/>
        <dbReference type="ChEBI" id="CHEBI:58349"/>
        <dbReference type="EC" id="1.16.1.9"/>
    </reaction>
</comment>
<evidence type="ECO:0000256" key="13">
    <source>
        <dbReference type="ARBA" id="ARBA00048483"/>
    </source>
</evidence>
<keyword evidence="12" id="KW-0325">Glycoprotein</keyword>
<feature type="transmembrane region" description="Helical" evidence="14">
    <location>
        <begin position="334"/>
        <end position="354"/>
    </location>
</feature>
<evidence type="ECO:0000256" key="8">
    <source>
        <dbReference type="ARBA" id="ARBA00022989"/>
    </source>
</evidence>
<dbReference type="InterPro" id="IPR013130">
    <property type="entry name" value="Fe3_Rdtase_TM_dom"/>
</dbReference>
<evidence type="ECO:0000259" key="15">
    <source>
        <dbReference type="PROSITE" id="PS51384"/>
    </source>
</evidence>
<keyword evidence="4" id="KW-0813">Transport</keyword>
<evidence type="ECO:0000256" key="9">
    <source>
        <dbReference type="ARBA" id="ARBA00023002"/>
    </source>
</evidence>
<evidence type="ECO:0000256" key="1">
    <source>
        <dbReference type="ARBA" id="ARBA00004651"/>
    </source>
</evidence>
<dbReference type="GO" id="GO:0006826">
    <property type="term" value="P:iron ion transport"/>
    <property type="evidence" value="ECO:0007669"/>
    <property type="project" value="TreeGrafter"/>
</dbReference>
<keyword evidence="5" id="KW-1003">Cell membrane</keyword>
<dbReference type="InterPro" id="IPR051410">
    <property type="entry name" value="Ferric/Cupric_Reductase"/>
</dbReference>
<dbReference type="InterPro" id="IPR013112">
    <property type="entry name" value="FAD-bd_8"/>
</dbReference>
<keyword evidence="9" id="KW-0560">Oxidoreductase</keyword>
<sequence length="656" mass="71520">MEGSNNLTYLLPATGGGPSLADLDRMLALGYEVFIIIGIVILALFALPRIIRDLGSQGKHEGWRLHQSKRLANSTSNLPVIHITRSKAEVIDGEIGTKILSPKVHKVVLPGLYPMETDDGSSGLSRESEFLEKVEKNVFTEQIVTQSLSPQRQGVTAAYMSWLGAKMTKFIGGPVGMHLGPWLVVLVINIVANVFVSLAPPFFVAPDRPAHIAIAQIPILFVLGTKNNILSHILGKSYEKLNFVHRTVGRLLFVCATLHAVGQFIKYSGHGDLGQTMKVPWVQAGIASWIGLIIVTFASIGIVRAKFYEFFFNSHMIGIFMFMVAIHFHAPAVVVPYTLSGLAFYVIDLVFRAWRMQIRPATISAIDDQMTLITVHDIDDGWKAGQHVWIRILKDNFSWESHPFTIANAPASHALAMANSKGRASRGLLLYARVAGDFTRTLNLNARQSSDIQTKVIVDGPYGGLGAGTVGPADYRNVILIAGGGGASFTVAVLEDLVSCSLEQKACTTVIDFIWIVKQYEHLEWHMPKIKQIIIAADSLAISLRVCLYVTKLETAPNGKLDRPLPSLPSQLVLDHKDLDRMEIMFKRPDVVALVGEAISYAALTGQSSSGGGGVMISACGPSPMIKDVQLATRRISIKDRRLAGGVSLHTEGFGF</sequence>
<dbReference type="GO" id="GO:0015677">
    <property type="term" value="P:copper ion import"/>
    <property type="evidence" value="ECO:0007669"/>
    <property type="project" value="TreeGrafter"/>
</dbReference>
<dbReference type="InterPro" id="IPR013121">
    <property type="entry name" value="Fe_red_NAD-bd_6"/>
</dbReference>
<keyword evidence="8 14" id="KW-1133">Transmembrane helix</keyword>
<dbReference type="Pfam" id="PF01794">
    <property type="entry name" value="Ferric_reduct"/>
    <property type="match status" value="1"/>
</dbReference>
<feature type="transmembrane region" description="Helical" evidence="14">
    <location>
        <begin position="179"/>
        <end position="204"/>
    </location>
</feature>
<name>A0A8H3C1S1_9AGAM</name>
<keyword evidence="6 14" id="KW-0812">Transmembrane</keyword>
<keyword evidence="7" id="KW-0249">Electron transport</keyword>
<dbReference type="SFLD" id="SFLDS00052">
    <property type="entry name" value="Ferric_Reductase_Domain"/>
    <property type="match status" value="1"/>
</dbReference>
<evidence type="ECO:0000256" key="11">
    <source>
        <dbReference type="ARBA" id="ARBA00023136"/>
    </source>
</evidence>
<evidence type="ECO:0000256" key="10">
    <source>
        <dbReference type="ARBA" id="ARBA00023065"/>
    </source>
</evidence>
<protein>
    <recommendedName>
        <fullName evidence="3">ferric-chelate reductase (NADPH)</fullName>
        <ecNumber evidence="3">1.16.1.9</ecNumber>
    </recommendedName>
</protein>
<feature type="transmembrane region" description="Helical" evidence="14">
    <location>
        <begin position="251"/>
        <end position="269"/>
    </location>
</feature>
<evidence type="ECO:0000256" key="7">
    <source>
        <dbReference type="ARBA" id="ARBA00022982"/>
    </source>
</evidence>
<gene>
    <name evidence="16" type="ORF">RDB_LOCUS108592</name>
</gene>
<evidence type="ECO:0000256" key="3">
    <source>
        <dbReference type="ARBA" id="ARBA00012668"/>
    </source>
</evidence>
<organism evidence="16 17">
    <name type="scientific">Rhizoctonia solani</name>
    <dbReference type="NCBI Taxonomy" id="456999"/>
    <lineage>
        <taxon>Eukaryota</taxon>
        <taxon>Fungi</taxon>
        <taxon>Dikarya</taxon>
        <taxon>Basidiomycota</taxon>
        <taxon>Agaricomycotina</taxon>
        <taxon>Agaricomycetes</taxon>
        <taxon>Cantharellales</taxon>
        <taxon>Ceratobasidiaceae</taxon>
        <taxon>Rhizoctonia</taxon>
    </lineage>
</organism>
<dbReference type="Pfam" id="PF08030">
    <property type="entry name" value="NAD_binding_6"/>
    <property type="match status" value="1"/>
</dbReference>
<dbReference type="GO" id="GO:0052851">
    <property type="term" value="F:ferric-chelate reductase (NADPH) activity"/>
    <property type="evidence" value="ECO:0007669"/>
    <property type="project" value="UniProtKB-EC"/>
</dbReference>
<proteinExistence type="inferred from homology"/>
<evidence type="ECO:0000256" key="5">
    <source>
        <dbReference type="ARBA" id="ARBA00022475"/>
    </source>
</evidence>
<reference evidence="16" key="1">
    <citation type="submission" date="2021-01" db="EMBL/GenBank/DDBJ databases">
        <authorList>
            <person name="Kaushik A."/>
        </authorList>
    </citation>
    <scope>NUCLEOTIDE SEQUENCE</scope>
    <source>
        <strain evidence="16">AG2-2IIIB</strain>
    </source>
</reference>
<evidence type="ECO:0000256" key="12">
    <source>
        <dbReference type="ARBA" id="ARBA00023180"/>
    </source>
</evidence>
<feature type="transmembrane region" description="Helical" evidence="14">
    <location>
        <begin position="310"/>
        <end position="328"/>
    </location>
</feature>
<dbReference type="CDD" id="cd06186">
    <property type="entry name" value="NOX_Duox_like_FAD_NADP"/>
    <property type="match status" value="1"/>
</dbReference>
<evidence type="ECO:0000256" key="2">
    <source>
        <dbReference type="ARBA" id="ARBA00006278"/>
    </source>
</evidence>
<evidence type="ECO:0000256" key="14">
    <source>
        <dbReference type="SAM" id="Phobius"/>
    </source>
</evidence>
<dbReference type="SFLD" id="SFLDG01168">
    <property type="entry name" value="Ferric_reductase_subgroup_(FRE"/>
    <property type="match status" value="1"/>
</dbReference>
<dbReference type="InterPro" id="IPR017927">
    <property type="entry name" value="FAD-bd_FR_type"/>
</dbReference>